<organism evidence="2 3">
    <name type="scientific">Cirrhinus mrigala</name>
    <name type="common">Mrigala</name>
    <dbReference type="NCBI Taxonomy" id="683832"/>
    <lineage>
        <taxon>Eukaryota</taxon>
        <taxon>Metazoa</taxon>
        <taxon>Chordata</taxon>
        <taxon>Craniata</taxon>
        <taxon>Vertebrata</taxon>
        <taxon>Euteleostomi</taxon>
        <taxon>Actinopterygii</taxon>
        <taxon>Neopterygii</taxon>
        <taxon>Teleostei</taxon>
        <taxon>Ostariophysi</taxon>
        <taxon>Cypriniformes</taxon>
        <taxon>Cyprinidae</taxon>
        <taxon>Labeoninae</taxon>
        <taxon>Labeonini</taxon>
        <taxon>Cirrhinus</taxon>
    </lineage>
</organism>
<dbReference type="EMBL" id="JAMKFB020000005">
    <property type="protein sequence ID" value="KAL0193155.1"/>
    <property type="molecule type" value="Genomic_DNA"/>
</dbReference>
<feature type="non-terminal residue" evidence="2">
    <location>
        <position position="1"/>
    </location>
</feature>
<proteinExistence type="predicted"/>
<accession>A0ABD0R3R7</accession>
<reference evidence="2 3" key="1">
    <citation type="submission" date="2024-05" db="EMBL/GenBank/DDBJ databases">
        <title>Genome sequencing and assembly of Indian major carp, Cirrhinus mrigala (Hamilton, 1822).</title>
        <authorList>
            <person name="Mohindra V."/>
            <person name="Chowdhury L.M."/>
            <person name="Lal K."/>
            <person name="Jena J.K."/>
        </authorList>
    </citation>
    <scope>NUCLEOTIDE SEQUENCE [LARGE SCALE GENOMIC DNA]</scope>
    <source>
        <strain evidence="2">CM1030</strain>
        <tissue evidence="2">Blood</tissue>
    </source>
</reference>
<feature type="transmembrane region" description="Helical" evidence="1">
    <location>
        <begin position="6"/>
        <end position="29"/>
    </location>
</feature>
<name>A0ABD0R3R7_CIRMR</name>
<keyword evidence="1" id="KW-0472">Membrane</keyword>
<gene>
    <name evidence="2" type="ORF">M9458_011451</name>
</gene>
<evidence type="ECO:0000313" key="3">
    <source>
        <dbReference type="Proteomes" id="UP001529510"/>
    </source>
</evidence>
<evidence type="ECO:0000256" key="1">
    <source>
        <dbReference type="SAM" id="Phobius"/>
    </source>
</evidence>
<keyword evidence="3" id="KW-1185">Reference proteome</keyword>
<dbReference type="Proteomes" id="UP001529510">
    <property type="component" value="Unassembled WGS sequence"/>
</dbReference>
<dbReference type="AlphaFoldDB" id="A0ABD0R3R7"/>
<protein>
    <submittedName>
        <fullName evidence="2">Uncharacterized protein</fullName>
    </submittedName>
</protein>
<sequence length="51" mass="5718">SYSEIAILAIAVGGSIGVVLLILIIYIVVRVFRRRDDDMGIEMENHKSKDQ</sequence>
<keyword evidence="1" id="KW-0812">Transmembrane</keyword>
<feature type="non-terminal residue" evidence="2">
    <location>
        <position position="51"/>
    </location>
</feature>
<evidence type="ECO:0000313" key="2">
    <source>
        <dbReference type="EMBL" id="KAL0193155.1"/>
    </source>
</evidence>
<keyword evidence="1" id="KW-1133">Transmembrane helix</keyword>
<comment type="caution">
    <text evidence="2">The sequence shown here is derived from an EMBL/GenBank/DDBJ whole genome shotgun (WGS) entry which is preliminary data.</text>
</comment>